<proteinExistence type="predicted"/>
<comment type="caution">
    <text evidence="1">The sequence shown here is derived from an EMBL/GenBank/DDBJ whole genome shotgun (WGS) entry which is preliminary data.</text>
</comment>
<dbReference type="EMBL" id="JAGGKI010000041">
    <property type="protein sequence ID" value="MBP1897049.1"/>
    <property type="molecule type" value="Genomic_DNA"/>
</dbReference>
<keyword evidence="2" id="KW-1185">Reference proteome</keyword>
<accession>A0ABS4FLA5</accession>
<protein>
    <recommendedName>
        <fullName evidence="3">Transposase</fullName>
    </recommendedName>
</protein>
<gene>
    <name evidence="1" type="ORF">J2Z18_006194</name>
</gene>
<dbReference type="Proteomes" id="UP000706926">
    <property type="component" value="Unassembled WGS sequence"/>
</dbReference>
<evidence type="ECO:0008006" key="3">
    <source>
        <dbReference type="Google" id="ProtNLM"/>
    </source>
</evidence>
<sequence>MSLVSAKLKNPTAWAYMKMLHGKPVNPLHLVSMYNNYHEQEQMNLIENMCAASNQIAVASAQLTRRQREKYAARKFKHGRRVFYLFSRRAIPADIGSTIELEEGVRVYL</sequence>
<name>A0ABS4FLA5_9BACL</name>
<organism evidence="1 2">
    <name type="scientific">Paenibacillus lactis</name>
    <dbReference type="NCBI Taxonomy" id="228574"/>
    <lineage>
        <taxon>Bacteria</taxon>
        <taxon>Bacillati</taxon>
        <taxon>Bacillota</taxon>
        <taxon>Bacilli</taxon>
        <taxon>Bacillales</taxon>
        <taxon>Paenibacillaceae</taxon>
        <taxon>Paenibacillus</taxon>
    </lineage>
</organism>
<reference evidence="1 2" key="1">
    <citation type="submission" date="2021-03" db="EMBL/GenBank/DDBJ databases">
        <title>Genomic Encyclopedia of Type Strains, Phase IV (KMG-IV): sequencing the most valuable type-strain genomes for metagenomic binning, comparative biology and taxonomic classification.</title>
        <authorList>
            <person name="Goeker M."/>
        </authorList>
    </citation>
    <scope>NUCLEOTIDE SEQUENCE [LARGE SCALE GENOMIC DNA]</scope>
    <source>
        <strain evidence="1 2">DSM 15596</strain>
    </source>
</reference>
<evidence type="ECO:0000313" key="1">
    <source>
        <dbReference type="EMBL" id="MBP1897049.1"/>
    </source>
</evidence>
<dbReference type="RefSeq" id="WP_210095780.1">
    <property type="nucleotide sequence ID" value="NZ_JAGGKI010000041.1"/>
</dbReference>
<evidence type="ECO:0000313" key="2">
    <source>
        <dbReference type="Proteomes" id="UP000706926"/>
    </source>
</evidence>
<dbReference type="GeneID" id="95408018"/>